<dbReference type="InterPro" id="IPR043519">
    <property type="entry name" value="NT_sf"/>
</dbReference>
<dbReference type="Gene3D" id="3.30.460.40">
    <property type="match status" value="1"/>
</dbReference>
<reference evidence="1 2" key="1">
    <citation type="submission" date="2016-03" db="EMBL/GenBank/DDBJ databases">
        <title>Draft genome sequence of Paenibacillus antarcticus CECT 5836.</title>
        <authorList>
            <person name="Shin S.-K."/>
            <person name="Yi H."/>
        </authorList>
    </citation>
    <scope>NUCLEOTIDE SEQUENCE [LARGE SCALE GENOMIC DNA]</scope>
    <source>
        <strain evidence="1 2">CECT 5836</strain>
    </source>
</reference>
<evidence type="ECO:0000313" key="1">
    <source>
        <dbReference type="EMBL" id="OAB46931.1"/>
    </source>
</evidence>
<sequence>MHHLITEMQCALQMAARCLNSTNRVWLVGGSCSLLLQGVEVLSPPRDIDLYADMNSVQMLHTAMEEWSTDKQVLNKSGLYSSILSHYDINDTQIELVGDFRITAKGSQYKVEVEGKLHPHASEIELEGIPMGLMPLSHELLFNLLRDRKDRYEAIATVIRQEPGRHVPLLVQLLDTNRLEVNHIRQIATLLELPSILQYVAYDRN</sequence>
<dbReference type="EMBL" id="LVJI01000014">
    <property type="protein sequence ID" value="OAB46931.1"/>
    <property type="molecule type" value="Genomic_DNA"/>
</dbReference>
<protein>
    <submittedName>
        <fullName evidence="1">Uncharacterized protein</fullName>
    </submittedName>
</protein>
<gene>
    <name evidence="1" type="ORF">PBAT_09725</name>
</gene>
<proteinExistence type="predicted"/>
<dbReference type="Proteomes" id="UP000077355">
    <property type="component" value="Unassembled WGS sequence"/>
</dbReference>
<name>A0A168PNI2_9BACL</name>
<comment type="caution">
    <text evidence="1">The sequence shown here is derived from an EMBL/GenBank/DDBJ whole genome shotgun (WGS) entry which is preliminary data.</text>
</comment>
<evidence type="ECO:0000313" key="2">
    <source>
        <dbReference type="Proteomes" id="UP000077355"/>
    </source>
</evidence>
<dbReference type="SUPFAM" id="SSF81301">
    <property type="entry name" value="Nucleotidyltransferase"/>
    <property type="match status" value="1"/>
</dbReference>
<accession>A0A168PNI2</accession>
<dbReference type="OrthoDB" id="2678373at2"/>
<dbReference type="AlphaFoldDB" id="A0A168PNI2"/>
<keyword evidence="2" id="KW-1185">Reference proteome</keyword>
<organism evidence="1 2">
    <name type="scientific">Paenibacillus antarcticus</name>
    <dbReference type="NCBI Taxonomy" id="253703"/>
    <lineage>
        <taxon>Bacteria</taxon>
        <taxon>Bacillati</taxon>
        <taxon>Bacillota</taxon>
        <taxon>Bacilli</taxon>
        <taxon>Bacillales</taxon>
        <taxon>Paenibacillaceae</taxon>
        <taxon>Paenibacillus</taxon>
    </lineage>
</organism>